<accession>A0A067Z4U6</accession>
<protein>
    <submittedName>
        <fullName evidence="2">Uncharacterized protein</fullName>
    </submittedName>
</protein>
<evidence type="ECO:0000313" key="3">
    <source>
        <dbReference type="Proteomes" id="UP000031656"/>
    </source>
</evidence>
<dbReference type="HOGENOM" id="CLU_3136174_0_0_5"/>
<dbReference type="Proteomes" id="UP000031656">
    <property type="component" value="Chromosome"/>
</dbReference>
<reference evidence="2 3" key="1">
    <citation type="journal article" date="2015" name="Appl. Microbiol. Biotechnol.">
        <title>The consequence of an additional NADH dehydrogenase paralog on the growth of Gluconobacter oxydans DSM3504.</title>
        <authorList>
            <person name="Kostner D."/>
            <person name="Luchterhand B."/>
            <person name="Junker A."/>
            <person name="Volland S."/>
            <person name="Daniel R."/>
            <person name="Buchs J."/>
            <person name="Liebl W."/>
            <person name="Ehrenreich A."/>
        </authorList>
    </citation>
    <scope>NUCLEOTIDE SEQUENCE [LARGE SCALE GENOMIC DNA]</scope>
    <source>
        <strain evidence="2">DSM 3504</strain>
    </source>
</reference>
<evidence type="ECO:0000313" key="2">
    <source>
        <dbReference type="EMBL" id="AHK71493.1"/>
    </source>
</evidence>
<sequence length="49" mass="5459">MEQQDYQKPRQTVDSNQKSDQAQCSGTMGEILPCQELSPVSGTLMKRVS</sequence>
<dbReference type="AlphaFoldDB" id="A0A067Z4U6"/>
<evidence type="ECO:0000256" key="1">
    <source>
        <dbReference type="SAM" id="MobiDB-lite"/>
    </source>
</evidence>
<dbReference type="EMBL" id="CP004373">
    <property type="protein sequence ID" value="AHK71493.1"/>
    <property type="molecule type" value="Genomic_DNA"/>
</dbReference>
<feature type="compositionally biased region" description="Polar residues" evidence="1">
    <location>
        <begin position="9"/>
        <end position="26"/>
    </location>
</feature>
<dbReference type="RefSeq" id="WP_226986549.1">
    <property type="nucleotide sequence ID" value="NZ_CP004373.1"/>
</dbReference>
<organism evidence="2 3">
    <name type="scientific">Gluconobacter oxydans DSM 3504</name>
    <dbReference type="NCBI Taxonomy" id="1288313"/>
    <lineage>
        <taxon>Bacteria</taxon>
        <taxon>Pseudomonadati</taxon>
        <taxon>Pseudomonadota</taxon>
        <taxon>Alphaproteobacteria</taxon>
        <taxon>Acetobacterales</taxon>
        <taxon>Acetobacteraceae</taxon>
        <taxon>Gluconobacter</taxon>
    </lineage>
</organism>
<feature type="region of interest" description="Disordered" evidence="1">
    <location>
        <begin position="1"/>
        <end position="28"/>
    </location>
</feature>
<dbReference type="KEGG" id="goy:GLS_c16140"/>
<name>A0A067Z4U6_GLUOY</name>
<proteinExistence type="predicted"/>
<dbReference type="GeneID" id="68225735"/>
<gene>
    <name evidence="2" type="ORF">GLS_c16140</name>
</gene>